<protein>
    <submittedName>
        <fullName evidence="2">F-box domain-containing protein</fullName>
    </submittedName>
</protein>
<proteinExistence type="predicted"/>
<accession>A0A1I8A9P2</accession>
<sequence length="325" mass="37839">MDSLPLLFWDHLASQLEEKDLTKMSSELSARCAFTKVSRMHLQKRQKLTLVILRTEGGEWEFGFGQDPKRRLADLPKYEYVEGIVVHTSSLYRNSYGRFTPYCNTFFWKGSLEKILRILPKYVRRPVLNLCVLRTLPRGLTTGKTCLHPLEYDEEVIEKFFSSFSGTSLSKVPFSAVFIPHVGHHDEEFLRRQVSLRCLQRFDINGRSPPYLWDCTEELIRQPQVKYVSIANVREIRVHIVRSLFRKWKTSKFSFEIEAKTDPDLALEEWSTGLLTIEKREGTAHCGTRFKELELSHPTDSCKGVHLSKFGEKIYASGYYVGLWD</sequence>
<dbReference type="AlphaFoldDB" id="A0A1I8A9P2"/>
<reference evidence="2" key="1">
    <citation type="submission" date="2016-11" db="UniProtKB">
        <authorList>
            <consortium name="WormBaseParasite"/>
        </authorList>
    </citation>
    <scope>IDENTIFICATION</scope>
</reference>
<name>A0A1I8A9P2_9BILA</name>
<dbReference type="WBParaSite" id="L893_g3514.t1">
    <property type="protein sequence ID" value="L893_g3514.t1"/>
    <property type="gene ID" value="L893_g3514"/>
</dbReference>
<organism evidence="1 2">
    <name type="scientific">Steinernema glaseri</name>
    <dbReference type="NCBI Taxonomy" id="37863"/>
    <lineage>
        <taxon>Eukaryota</taxon>
        <taxon>Metazoa</taxon>
        <taxon>Ecdysozoa</taxon>
        <taxon>Nematoda</taxon>
        <taxon>Chromadorea</taxon>
        <taxon>Rhabditida</taxon>
        <taxon>Tylenchina</taxon>
        <taxon>Panagrolaimomorpha</taxon>
        <taxon>Strongyloidoidea</taxon>
        <taxon>Steinernematidae</taxon>
        <taxon>Steinernema</taxon>
    </lineage>
</organism>
<evidence type="ECO:0000313" key="1">
    <source>
        <dbReference type="Proteomes" id="UP000095287"/>
    </source>
</evidence>
<dbReference type="Proteomes" id="UP000095287">
    <property type="component" value="Unplaced"/>
</dbReference>
<keyword evidence="1" id="KW-1185">Reference proteome</keyword>
<evidence type="ECO:0000313" key="2">
    <source>
        <dbReference type="WBParaSite" id="L893_g3514.t1"/>
    </source>
</evidence>